<evidence type="ECO:0000256" key="1">
    <source>
        <dbReference type="ARBA" id="ARBA00004430"/>
    </source>
</evidence>
<dbReference type="InterPro" id="IPR036322">
    <property type="entry name" value="WD40_repeat_dom_sf"/>
</dbReference>
<evidence type="ECO:0000256" key="2">
    <source>
        <dbReference type="ARBA" id="ARBA00011059"/>
    </source>
</evidence>
<evidence type="ECO:0000256" key="3">
    <source>
        <dbReference type="ARBA" id="ARBA00022490"/>
    </source>
</evidence>
<keyword evidence="5" id="KW-0493">Microtubule</keyword>
<feature type="compositionally biased region" description="Basic and acidic residues" evidence="12">
    <location>
        <begin position="426"/>
        <end position="436"/>
    </location>
</feature>
<keyword evidence="8" id="KW-0969">Cilium</keyword>
<keyword evidence="6" id="KW-0677">Repeat</keyword>
<evidence type="ECO:0000256" key="12">
    <source>
        <dbReference type="SAM" id="MobiDB-lite"/>
    </source>
</evidence>
<keyword evidence="3" id="KW-0963">Cytoplasm</keyword>
<keyword evidence="11" id="KW-0966">Cell projection</keyword>
<accession>A0A7R8WGZ0</accession>
<keyword evidence="7" id="KW-0243">Dynein</keyword>
<dbReference type="InterPro" id="IPR050687">
    <property type="entry name" value="Dynein_IC"/>
</dbReference>
<dbReference type="GO" id="GO:0045504">
    <property type="term" value="F:dynein heavy chain binding"/>
    <property type="evidence" value="ECO:0007669"/>
    <property type="project" value="TreeGrafter"/>
</dbReference>
<keyword evidence="9" id="KW-0505">Motor protein</keyword>
<sequence length="517" mass="57935">MSIFVNPAADPLTLIPRRLDKFHGVKQAFSSWCFLEREVAERPNCPEYVISDPTSSLVSVEFNPKDPTVLAGGMYNGRVAWWDIRRRTEGGAVEVTSMEHSHKEPVYQVSSGKSNLWVRLQRHPPVSPVAYAAGNVDKFKVRHRILLCVYRWKAVWQTIPVREPPCSTSPSVPNPQVLWWDTRKMSEPTECLILDVQKATPDPQLSKALGASCLEYEPTIPTRFMVGTEQGRGGLWQSNDMPLFPCPCDLGKVMTCNRKAKSPQEKIMTVFPAHVGPVYAVARNPISLKNFLTVGDWGPKIWSEDVRDSPIIWTGHQPSRLLDGCWSPTRPCTFFTASMDGKMDIWDVLAYHSKPVKSLKVCDEPLRCLRVHESGGIVGCGTDRGAIHLVKLSDNLTKISKNERVLMSGLLDRETHREKLLEQRLKEQRVKEKARSEGAAMGKRSGAEASAGDVPTSRTSRAELKKLEEEYFAMVNKELEKRGTLVNTGLAEAALSDLENYIASNTPADDGQRRQEE</sequence>
<evidence type="ECO:0000256" key="5">
    <source>
        <dbReference type="ARBA" id="ARBA00022701"/>
    </source>
</evidence>
<dbReference type="SUPFAM" id="SSF50978">
    <property type="entry name" value="WD40 repeat-like"/>
    <property type="match status" value="1"/>
</dbReference>
<keyword evidence="10" id="KW-0206">Cytoskeleton</keyword>
<evidence type="ECO:0000256" key="6">
    <source>
        <dbReference type="ARBA" id="ARBA00022737"/>
    </source>
</evidence>
<evidence type="ECO:0000256" key="4">
    <source>
        <dbReference type="ARBA" id="ARBA00022574"/>
    </source>
</evidence>
<dbReference type="InterPro" id="IPR001680">
    <property type="entry name" value="WD40_rpt"/>
</dbReference>
<evidence type="ECO:0000313" key="13">
    <source>
        <dbReference type="EMBL" id="CAD7231483.1"/>
    </source>
</evidence>
<dbReference type="PANTHER" id="PTHR12442:SF7">
    <property type="entry name" value="DYNEIN AXONEMAL INTERMEDIATE CHAIN 2"/>
    <property type="match status" value="1"/>
</dbReference>
<dbReference type="PANTHER" id="PTHR12442">
    <property type="entry name" value="DYNEIN INTERMEDIATE CHAIN"/>
    <property type="match status" value="1"/>
</dbReference>
<proteinExistence type="inferred from homology"/>
<dbReference type="EMBL" id="OB663565">
    <property type="protein sequence ID" value="CAD7231483.1"/>
    <property type="molecule type" value="Genomic_DNA"/>
</dbReference>
<feature type="region of interest" description="Disordered" evidence="12">
    <location>
        <begin position="426"/>
        <end position="462"/>
    </location>
</feature>
<dbReference type="SMART" id="SM00320">
    <property type="entry name" value="WD40"/>
    <property type="match status" value="4"/>
</dbReference>
<evidence type="ECO:0000256" key="10">
    <source>
        <dbReference type="ARBA" id="ARBA00023212"/>
    </source>
</evidence>
<gene>
    <name evidence="13" type="ORF">CTOB1V02_LOCUS9330</name>
</gene>
<evidence type="ECO:0000256" key="8">
    <source>
        <dbReference type="ARBA" id="ARBA00023069"/>
    </source>
</evidence>
<dbReference type="GO" id="GO:0005874">
    <property type="term" value="C:microtubule"/>
    <property type="evidence" value="ECO:0007669"/>
    <property type="project" value="UniProtKB-KW"/>
</dbReference>
<evidence type="ECO:0000256" key="9">
    <source>
        <dbReference type="ARBA" id="ARBA00023175"/>
    </source>
</evidence>
<evidence type="ECO:0000256" key="11">
    <source>
        <dbReference type="ARBA" id="ARBA00023273"/>
    </source>
</evidence>
<protein>
    <submittedName>
        <fullName evidence="13">Uncharacterized protein</fullName>
    </submittedName>
</protein>
<comment type="similarity">
    <text evidence="2">Belongs to the dynein intermediate chain family.</text>
</comment>
<dbReference type="InterPro" id="IPR015943">
    <property type="entry name" value="WD40/YVTN_repeat-like_dom_sf"/>
</dbReference>
<dbReference type="Gene3D" id="2.130.10.10">
    <property type="entry name" value="YVTN repeat-like/Quinoprotein amine dehydrogenase"/>
    <property type="match status" value="1"/>
</dbReference>
<feature type="region of interest" description="Disordered" evidence="12">
    <location>
        <begin position="497"/>
        <end position="517"/>
    </location>
</feature>
<dbReference type="GO" id="GO:0045503">
    <property type="term" value="F:dynein light chain binding"/>
    <property type="evidence" value="ECO:0007669"/>
    <property type="project" value="TreeGrafter"/>
</dbReference>
<dbReference type="OrthoDB" id="366230at2759"/>
<dbReference type="GO" id="GO:0003341">
    <property type="term" value="P:cilium movement"/>
    <property type="evidence" value="ECO:0007669"/>
    <property type="project" value="TreeGrafter"/>
</dbReference>
<comment type="subcellular location">
    <subcellularLocation>
        <location evidence="1">Cytoplasm</location>
        <location evidence="1">Cytoskeleton</location>
        <location evidence="1">Cilium axoneme</location>
    </subcellularLocation>
</comment>
<keyword evidence="4" id="KW-0853">WD repeat</keyword>
<dbReference type="GO" id="GO:0036158">
    <property type="term" value="P:outer dynein arm assembly"/>
    <property type="evidence" value="ECO:0007669"/>
    <property type="project" value="TreeGrafter"/>
</dbReference>
<evidence type="ECO:0000256" key="7">
    <source>
        <dbReference type="ARBA" id="ARBA00023017"/>
    </source>
</evidence>
<name>A0A7R8WGZ0_9CRUS</name>
<organism evidence="13">
    <name type="scientific">Cyprideis torosa</name>
    <dbReference type="NCBI Taxonomy" id="163714"/>
    <lineage>
        <taxon>Eukaryota</taxon>
        <taxon>Metazoa</taxon>
        <taxon>Ecdysozoa</taxon>
        <taxon>Arthropoda</taxon>
        <taxon>Crustacea</taxon>
        <taxon>Oligostraca</taxon>
        <taxon>Ostracoda</taxon>
        <taxon>Podocopa</taxon>
        <taxon>Podocopida</taxon>
        <taxon>Cytherocopina</taxon>
        <taxon>Cytheroidea</taxon>
        <taxon>Cytherideidae</taxon>
        <taxon>Cyprideis</taxon>
    </lineage>
</organism>
<dbReference type="AlphaFoldDB" id="A0A7R8WGZ0"/>
<reference evidence="13" key="1">
    <citation type="submission" date="2020-11" db="EMBL/GenBank/DDBJ databases">
        <authorList>
            <person name="Tran Van P."/>
        </authorList>
    </citation>
    <scope>NUCLEOTIDE SEQUENCE</scope>
</reference>
<dbReference type="GO" id="GO:0036157">
    <property type="term" value="C:outer dynein arm"/>
    <property type="evidence" value="ECO:0007669"/>
    <property type="project" value="TreeGrafter"/>
</dbReference>